<dbReference type="STRING" id="578462.A0A0L0SKD3"/>
<dbReference type="PROSITE" id="PS50294">
    <property type="entry name" value="WD_REPEATS_REGION"/>
    <property type="match status" value="3"/>
</dbReference>
<dbReference type="Proteomes" id="UP000054350">
    <property type="component" value="Unassembled WGS sequence"/>
</dbReference>
<keyword evidence="1 3" id="KW-0853">WD repeat</keyword>
<feature type="domain" description="F-box" evidence="5">
    <location>
        <begin position="157"/>
        <end position="203"/>
    </location>
</feature>
<keyword evidence="7" id="KW-1185">Reference proteome</keyword>
<feature type="repeat" description="WD" evidence="3">
    <location>
        <begin position="437"/>
        <end position="470"/>
    </location>
</feature>
<dbReference type="GO" id="GO:1990234">
    <property type="term" value="C:transferase complex"/>
    <property type="evidence" value="ECO:0007669"/>
    <property type="project" value="UniProtKB-ARBA"/>
</dbReference>
<dbReference type="OrthoDB" id="19711at2759"/>
<dbReference type="PANTHER" id="PTHR22847:SF745">
    <property type="entry name" value="F-BOX_WD REPEAT-CONTAINING PROTEIN 7"/>
    <property type="match status" value="1"/>
</dbReference>
<dbReference type="Gene3D" id="2.130.10.10">
    <property type="entry name" value="YVTN repeat-like/Quinoprotein amine dehydrogenase"/>
    <property type="match status" value="2"/>
</dbReference>
<dbReference type="SMART" id="SM00256">
    <property type="entry name" value="FBOX"/>
    <property type="match status" value="1"/>
</dbReference>
<feature type="repeat" description="WD" evidence="3">
    <location>
        <begin position="494"/>
        <end position="533"/>
    </location>
</feature>
<feature type="repeat" description="WD" evidence="3">
    <location>
        <begin position="534"/>
        <end position="573"/>
    </location>
</feature>
<dbReference type="CDD" id="cd00200">
    <property type="entry name" value="WD40"/>
    <property type="match status" value="1"/>
</dbReference>
<evidence type="ECO:0000259" key="5">
    <source>
        <dbReference type="PROSITE" id="PS50181"/>
    </source>
</evidence>
<dbReference type="Gene3D" id="1.20.1280.50">
    <property type="match status" value="1"/>
</dbReference>
<evidence type="ECO:0000313" key="6">
    <source>
        <dbReference type="EMBL" id="KNE62923.1"/>
    </source>
</evidence>
<dbReference type="PROSITE" id="PS00678">
    <property type="entry name" value="WD_REPEATS_1"/>
    <property type="match status" value="2"/>
</dbReference>
<keyword evidence="2" id="KW-0677">Repeat</keyword>
<accession>A0A0L0SKD3</accession>
<dbReference type="PRINTS" id="PR00320">
    <property type="entry name" value="GPROTEINBRPT"/>
</dbReference>
<evidence type="ECO:0000256" key="1">
    <source>
        <dbReference type="ARBA" id="ARBA00022574"/>
    </source>
</evidence>
<dbReference type="eggNOG" id="KOG0274">
    <property type="taxonomic scope" value="Eukaryota"/>
</dbReference>
<proteinExistence type="predicted"/>
<evidence type="ECO:0000256" key="4">
    <source>
        <dbReference type="SAM" id="MobiDB-lite"/>
    </source>
</evidence>
<dbReference type="InterPro" id="IPR036047">
    <property type="entry name" value="F-box-like_dom_sf"/>
</dbReference>
<dbReference type="InterPro" id="IPR036322">
    <property type="entry name" value="WD40_repeat_dom_sf"/>
</dbReference>
<sequence>MRTLSPARPHRTPSKSLPPCSTPACSPRSSASTVFRSLSLLQSWILTLSLHLHRQRQLARVNCPVTMDFKRLIADLSPAQRAEVLASLIPMMSTTELQLARQLIRTPSGPITVPVAPVCHAHATLSMSWPGPAPSTVPRSKSPDCACACTCTDGTPRPQFRDLPDEILLKIVAYLRPQSLARLARTCHRFAVLIRDSLLWKNMLAKYRGQGYAAYRPHEDKLRVLRSTTTPPAPIPIVYSPEKALVRRDSGVARSPTAAAALFGTSPDGSRNGSLPARNGHQEIPKSLGSFWRDEFRRGYLTHLNWKRGRCRIAKVLRRPGSLHADMDPDRNLIASIDADGSKTWDVMTGETTTQLPSQLGSFTTIKFFQHYTLTGSTNCSVRVWDHATGQLVRAFTGVHTREVSAIDADQATVASGSEDTVIWTWELLSGKPLQYFRGHTGPICSLKLDMARGILLSGSADTTVRVWDVAPTLMAPDNPTTPIVQLGKCRAVLRGHQNEVFCVALASNLVVSGSGDCRIKVWSLETKSLLRTLEGHTAAVIALQVDNNKIISGSADKTIKVWDLHNPAQALYSLSDQHTSGLLALRFNDKQLFASDMASTIVVYDFEHEDDKQDTDPRAPPSPSSSTGSMHFCTY</sequence>
<reference evidence="7" key="2">
    <citation type="submission" date="2009-11" db="EMBL/GenBank/DDBJ databases">
        <title>The Genome Sequence of Allomyces macrogynus strain ATCC 38327.</title>
        <authorList>
            <consortium name="The Broad Institute Genome Sequencing Platform"/>
            <person name="Russ C."/>
            <person name="Cuomo C."/>
            <person name="Shea T."/>
            <person name="Young S.K."/>
            <person name="Zeng Q."/>
            <person name="Koehrsen M."/>
            <person name="Haas B."/>
            <person name="Borodovsky M."/>
            <person name="Guigo R."/>
            <person name="Alvarado L."/>
            <person name="Berlin A."/>
            <person name="Borenstein D."/>
            <person name="Chen Z."/>
            <person name="Engels R."/>
            <person name="Freedman E."/>
            <person name="Gellesch M."/>
            <person name="Goldberg J."/>
            <person name="Griggs A."/>
            <person name="Gujja S."/>
            <person name="Heiman D."/>
            <person name="Hepburn T."/>
            <person name="Howarth C."/>
            <person name="Jen D."/>
            <person name="Larson L."/>
            <person name="Lewis B."/>
            <person name="Mehta T."/>
            <person name="Park D."/>
            <person name="Pearson M."/>
            <person name="Roberts A."/>
            <person name="Saif S."/>
            <person name="Shenoy N."/>
            <person name="Sisk P."/>
            <person name="Stolte C."/>
            <person name="Sykes S."/>
            <person name="Walk T."/>
            <person name="White J."/>
            <person name="Yandava C."/>
            <person name="Burger G."/>
            <person name="Gray M.W."/>
            <person name="Holland P.W.H."/>
            <person name="King N."/>
            <person name="Lang F.B.F."/>
            <person name="Roger A.J."/>
            <person name="Ruiz-Trillo I."/>
            <person name="Lander E."/>
            <person name="Nusbaum C."/>
        </authorList>
    </citation>
    <scope>NUCLEOTIDE SEQUENCE [LARGE SCALE GENOMIC DNA]</scope>
    <source>
        <strain evidence="7">ATCC 38327</strain>
    </source>
</reference>
<dbReference type="SUPFAM" id="SSF50978">
    <property type="entry name" value="WD40 repeat-like"/>
    <property type="match status" value="1"/>
</dbReference>
<dbReference type="InterPro" id="IPR019775">
    <property type="entry name" value="WD40_repeat_CS"/>
</dbReference>
<dbReference type="VEuPathDB" id="FungiDB:AMAG_08101"/>
<dbReference type="Pfam" id="PF00400">
    <property type="entry name" value="WD40"/>
    <property type="match status" value="3"/>
</dbReference>
<name>A0A0L0SKD3_ALLM3</name>
<protein>
    <recommendedName>
        <fullName evidence="5">F-box domain-containing protein</fullName>
    </recommendedName>
</protein>
<dbReference type="EMBL" id="GG745341">
    <property type="protein sequence ID" value="KNE62923.1"/>
    <property type="molecule type" value="Genomic_DNA"/>
</dbReference>
<dbReference type="InterPro" id="IPR001810">
    <property type="entry name" value="F-box_dom"/>
</dbReference>
<dbReference type="PROSITE" id="PS50082">
    <property type="entry name" value="WD_REPEATS_2"/>
    <property type="match status" value="3"/>
</dbReference>
<dbReference type="InterPro" id="IPR015943">
    <property type="entry name" value="WD40/YVTN_repeat-like_dom_sf"/>
</dbReference>
<dbReference type="InterPro" id="IPR020472">
    <property type="entry name" value="WD40_PAC1"/>
</dbReference>
<dbReference type="SUPFAM" id="SSF81383">
    <property type="entry name" value="F-box domain"/>
    <property type="match status" value="1"/>
</dbReference>
<dbReference type="AlphaFoldDB" id="A0A0L0SKD3"/>
<evidence type="ECO:0000256" key="2">
    <source>
        <dbReference type="ARBA" id="ARBA00022737"/>
    </source>
</evidence>
<dbReference type="SMART" id="SM00320">
    <property type="entry name" value="WD40"/>
    <property type="match status" value="7"/>
</dbReference>
<evidence type="ECO:0000256" key="3">
    <source>
        <dbReference type="PROSITE-ProRule" id="PRU00221"/>
    </source>
</evidence>
<dbReference type="InterPro" id="IPR001680">
    <property type="entry name" value="WD40_rpt"/>
</dbReference>
<organism evidence="6 7">
    <name type="scientific">Allomyces macrogynus (strain ATCC 38327)</name>
    <name type="common">Allomyces javanicus var. macrogynus</name>
    <dbReference type="NCBI Taxonomy" id="578462"/>
    <lineage>
        <taxon>Eukaryota</taxon>
        <taxon>Fungi</taxon>
        <taxon>Fungi incertae sedis</taxon>
        <taxon>Blastocladiomycota</taxon>
        <taxon>Blastocladiomycetes</taxon>
        <taxon>Blastocladiales</taxon>
        <taxon>Blastocladiaceae</taxon>
        <taxon>Allomyces</taxon>
    </lineage>
</organism>
<reference evidence="6 7" key="1">
    <citation type="submission" date="2009-11" db="EMBL/GenBank/DDBJ databases">
        <title>Annotation of Allomyces macrogynus ATCC 38327.</title>
        <authorList>
            <consortium name="The Broad Institute Genome Sequencing Platform"/>
            <person name="Russ C."/>
            <person name="Cuomo C."/>
            <person name="Burger G."/>
            <person name="Gray M.W."/>
            <person name="Holland P.W.H."/>
            <person name="King N."/>
            <person name="Lang F.B.F."/>
            <person name="Roger A.J."/>
            <person name="Ruiz-Trillo I."/>
            <person name="Young S.K."/>
            <person name="Zeng Q."/>
            <person name="Gargeya S."/>
            <person name="Fitzgerald M."/>
            <person name="Haas B."/>
            <person name="Abouelleil A."/>
            <person name="Alvarado L."/>
            <person name="Arachchi H.M."/>
            <person name="Berlin A."/>
            <person name="Chapman S.B."/>
            <person name="Gearin G."/>
            <person name="Goldberg J."/>
            <person name="Griggs A."/>
            <person name="Gujja S."/>
            <person name="Hansen M."/>
            <person name="Heiman D."/>
            <person name="Howarth C."/>
            <person name="Larimer J."/>
            <person name="Lui A."/>
            <person name="MacDonald P.J.P."/>
            <person name="McCowen C."/>
            <person name="Montmayeur A."/>
            <person name="Murphy C."/>
            <person name="Neiman D."/>
            <person name="Pearson M."/>
            <person name="Priest M."/>
            <person name="Roberts A."/>
            <person name="Saif S."/>
            <person name="Shea T."/>
            <person name="Sisk P."/>
            <person name="Stolte C."/>
            <person name="Sykes S."/>
            <person name="Wortman J."/>
            <person name="Nusbaum C."/>
            <person name="Birren B."/>
        </authorList>
    </citation>
    <scope>NUCLEOTIDE SEQUENCE [LARGE SCALE GENOMIC DNA]</scope>
    <source>
        <strain evidence="6 7">ATCC 38327</strain>
    </source>
</reference>
<gene>
    <name evidence="6" type="ORF">AMAG_08101</name>
</gene>
<feature type="region of interest" description="Disordered" evidence="4">
    <location>
        <begin position="610"/>
        <end position="636"/>
    </location>
</feature>
<dbReference type="PROSITE" id="PS50181">
    <property type="entry name" value="FBOX"/>
    <property type="match status" value="1"/>
</dbReference>
<evidence type="ECO:0000313" key="7">
    <source>
        <dbReference type="Proteomes" id="UP000054350"/>
    </source>
</evidence>
<dbReference type="Pfam" id="PF12937">
    <property type="entry name" value="F-box-like"/>
    <property type="match status" value="1"/>
</dbReference>
<dbReference type="PANTHER" id="PTHR22847">
    <property type="entry name" value="WD40 REPEAT PROTEIN"/>
    <property type="match status" value="1"/>
</dbReference>
<feature type="region of interest" description="Disordered" evidence="4">
    <location>
        <begin position="1"/>
        <end position="24"/>
    </location>
</feature>